<dbReference type="RefSeq" id="WP_168696143.1">
    <property type="nucleotide sequence ID" value="NZ_CP051206.1"/>
</dbReference>
<evidence type="ECO:0000313" key="2">
    <source>
        <dbReference type="Proteomes" id="UP000502433"/>
    </source>
</evidence>
<gene>
    <name evidence="1" type="ORF">HGD76_13935</name>
</gene>
<sequence>MPVEAKVYRVLIASPSDVTDERNIIREEVHRWNAMHAMDRTIILMPIGWETDATPDLREPGQNAINRQLVDTCDLLIGVFWTRLGTPTALGGTGTEVEIARARNEGKRCMVYFSDKLVSPSQIDREQYEQVEEYWNKLQPTGLANRYKTIEEFREKVSRHITSAVLEITREDKERRAAEQEAKLTEQAIGLPIQTIPTTSNTEISFKTLSEAQTSVKTLLDSRFGVQDMEDAKEQEIARIKSVLTSPELAELFSRQPSVETIPAIAQILEAATTPSMYALAAIGRYADETSPEWLDIVGDWIERLSTRKIEGYEWASYIKTYPGLLLLYTLGISALRAGKINFLKEVISRQVYSSEYRSDSFLLDAIDPRYVFYHDFSRMIEPGFERRFSPVSDHLDPLLKSKLYAKEEEARYRDWFDFFEFLLSFKSVEQSKEYPYFGSFTWRWETKKFMFKMIQDAATRQGRYGSGISDLFGGDAQLQETAAKYDAIATKSPQDFGRVSLPNHISLLILLAKQGIRISGYNELATYRATI</sequence>
<reference evidence="1 2" key="2">
    <citation type="submission" date="2020-04" db="EMBL/GenBank/DDBJ databases">
        <authorList>
            <person name="Fomenkov A."/>
            <person name="Anton B.P."/>
            <person name="Roberts R.J."/>
        </authorList>
    </citation>
    <scope>NUCLEOTIDE SEQUENCE [LARGE SCALE GENOMIC DNA]</scope>
    <source>
        <strain evidence="1 2">CCAP 1403/13f</strain>
    </source>
</reference>
<accession>A0A6H2BZW2</accession>
<name>A0A6H2BZW2_DOLFA</name>
<proteinExistence type="predicted"/>
<dbReference type="EMBL" id="CP051206">
    <property type="protein sequence ID" value="QJB45112.1"/>
    <property type="molecule type" value="Genomic_DNA"/>
</dbReference>
<dbReference type="Proteomes" id="UP000502433">
    <property type="component" value="Chromosome"/>
</dbReference>
<evidence type="ECO:0000313" key="1">
    <source>
        <dbReference type="EMBL" id="QJB45112.1"/>
    </source>
</evidence>
<dbReference type="KEGG" id="dfs:HGD76_13935"/>
<protein>
    <submittedName>
        <fullName evidence="1">DUF4062 domain-containing protein</fullName>
    </submittedName>
</protein>
<reference evidence="1 2" key="1">
    <citation type="submission" date="2020-04" db="EMBL/GenBank/DDBJ databases">
        <title>Genome-Wide Identification of 5-Methylcytosine Sites in Bacterial Genomes By High-Throughput Sequencing of MspJI Restriction Fragments.</title>
        <authorList>
            <person name="Wu V."/>
        </authorList>
    </citation>
    <scope>NUCLEOTIDE SEQUENCE [LARGE SCALE GENOMIC DNA]</scope>
    <source>
        <strain evidence="1 2">CCAP 1403/13f</strain>
    </source>
</reference>
<dbReference type="AlphaFoldDB" id="A0A6H2BZW2"/>
<organism evidence="1 2">
    <name type="scientific">Dolichospermum flos-aquae CCAP 1403/13F</name>
    <dbReference type="NCBI Taxonomy" id="315271"/>
    <lineage>
        <taxon>Bacteria</taxon>
        <taxon>Bacillati</taxon>
        <taxon>Cyanobacteriota</taxon>
        <taxon>Cyanophyceae</taxon>
        <taxon>Nostocales</taxon>
        <taxon>Aphanizomenonaceae</taxon>
        <taxon>Dolichospermum</taxon>
    </lineage>
</organism>